<dbReference type="InterPro" id="IPR013042">
    <property type="entry name" value="DUF1592"/>
</dbReference>
<evidence type="ECO:0000256" key="6">
    <source>
        <dbReference type="SAM" id="SignalP"/>
    </source>
</evidence>
<dbReference type="Pfam" id="PF07637">
    <property type="entry name" value="PSD5"/>
    <property type="match status" value="1"/>
</dbReference>
<proteinExistence type="predicted"/>
<dbReference type="SUPFAM" id="SSF46626">
    <property type="entry name" value="Cytochrome c"/>
    <property type="match status" value="1"/>
</dbReference>
<dbReference type="InterPro" id="IPR009056">
    <property type="entry name" value="Cyt_c-like_dom"/>
</dbReference>
<feature type="chain" id="PRO_5034263815" evidence="6">
    <location>
        <begin position="25"/>
        <end position="837"/>
    </location>
</feature>
<keyword evidence="2 4" id="KW-0479">Metal-binding</keyword>
<gene>
    <name evidence="8" type="ORF">IPV69_04430</name>
</gene>
<feature type="signal peptide" evidence="6">
    <location>
        <begin position="1"/>
        <end position="24"/>
    </location>
</feature>
<dbReference type="AlphaFoldDB" id="A0A7M2WYR3"/>
<dbReference type="InterPro" id="IPR013043">
    <property type="entry name" value="DUF1595"/>
</dbReference>
<dbReference type="PROSITE" id="PS51007">
    <property type="entry name" value="CYTC"/>
    <property type="match status" value="1"/>
</dbReference>
<evidence type="ECO:0000313" key="8">
    <source>
        <dbReference type="EMBL" id="QOV90615.1"/>
    </source>
</evidence>
<dbReference type="KEGG" id="hbs:IPV69_04430"/>
<dbReference type="Pfam" id="PF07624">
    <property type="entry name" value="PSD2"/>
    <property type="match status" value="1"/>
</dbReference>
<organism evidence="8 9">
    <name type="scientific">Humisphaera borealis</name>
    <dbReference type="NCBI Taxonomy" id="2807512"/>
    <lineage>
        <taxon>Bacteria</taxon>
        <taxon>Pseudomonadati</taxon>
        <taxon>Planctomycetota</taxon>
        <taxon>Phycisphaerae</taxon>
        <taxon>Tepidisphaerales</taxon>
        <taxon>Tepidisphaeraceae</taxon>
        <taxon>Humisphaera</taxon>
    </lineage>
</organism>
<dbReference type="InterPro" id="IPR013039">
    <property type="entry name" value="DUF1588"/>
</dbReference>
<evidence type="ECO:0000256" key="1">
    <source>
        <dbReference type="ARBA" id="ARBA00022617"/>
    </source>
</evidence>
<feature type="region of interest" description="Disordered" evidence="5">
    <location>
        <begin position="382"/>
        <end position="403"/>
    </location>
</feature>
<dbReference type="InterPro" id="IPR011429">
    <property type="entry name" value="Cyt_c_Planctomycete-type"/>
</dbReference>
<evidence type="ECO:0000256" key="4">
    <source>
        <dbReference type="PROSITE-ProRule" id="PRU00433"/>
    </source>
</evidence>
<dbReference type="RefSeq" id="WP_241179964.1">
    <property type="nucleotide sequence ID" value="NZ_CP063458.1"/>
</dbReference>
<protein>
    <submittedName>
        <fullName evidence="8">DUF1592 domain-containing protein</fullName>
    </submittedName>
</protein>
<sequence length="837" mass="92914">MVREPLLVLSLVWSSLVVASTSAAATPNGFAEKIQPFIEAHCVGCHGPDSQKAGLRLDTLSPDLNDQGASTQWTHVYDKLLSGEMPPKNRPRPSQQDAQGVVEFLRGQLHTASLQQQQMNGRVVVRRLNGTEYQNTLQDLLGTRVPLKEMLPEDNSAFGFDNVSKVLDLSSTHLLRYQEAAGAAITSVVPIHPPIPFSDRRTGLEMSKKGPNFQQTLGRSCKLQGEALIVYSKLPRYGLCSTGFAPTAGRYRVKMSVCAVGGEGKPIPVGLMTVEQSGRESPVLKDVREIPHCKPQVIELEFDLQRRQAFVVNLLTTWDSREFKKPIDEYTGPGLLVEWMSMEGPIDAFPPPSYNTLFAGVPLKARSVVKAEAERARVPTIAPDRSAQSWHSDPLEPASSDPRKDADRLIRDFLPRAFRRPVNKEVADFYVGRVLRKLDEKYSFYDAMQYGYKLALCSPDSLFLIDSPANTPDASGRLTSTLLDDYSLAQRLSYFLCSTSPDSELLAAATRNELSRPAVLHAQVERLLNSPGAARFTKNFAGQWLDLRKIDATIPDPKLFPDFDALLLWSMPLETEKFFEEVLRKDLSLLEFVESDWSMINQRLAEVYGIPGVSGAAFQKVKLPPGSHRGGVMTQASVLKVTADGTRTSPVLRGRWVLERIVGKPPAPPPPDVPAIEPDIRGATTIRQQLDKHRNTPACASCHIHIDPPGFALETFDPIGNWRDFYRVTVKSNRGNVQLKNLNGRPVYRGLDVETGGVTPDGKVFGGIDDYKKILLNDKDQLARNLAQKLLVYSTGAEIQFADREVVEKIVASVRARNYGFRSLIHEVVQSRVFLNK</sequence>
<accession>A0A7M2WYR3</accession>
<dbReference type="InterPro" id="IPR036909">
    <property type="entry name" value="Cyt_c-like_dom_sf"/>
</dbReference>
<dbReference type="InterPro" id="IPR011478">
    <property type="entry name" value="DUF1585"/>
</dbReference>
<evidence type="ECO:0000313" key="9">
    <source>
        <dbReference type="Proteomes" id="UP000593765"/>
    </source>
</evidence>
<dbReference type="Pfam" id="PF07635">
    <property type="entry name" value="PSCyt1"/>
    <property type="match status" value="1"/>
</dbReference>
<keyword evidence="6" id="KW-0732">Signal</keyword>
<dbReference type="GO" id="GO:0020037">
    <property type="term" value="F:heme binding"/>
    <property type="evidence" value="ECO:0007669"/>
    <property type="project" value="InterPro"/>
</dbReference>
<evidence type="ECO:0000259" key="7">
    <source>
        <dbReference type="PROSITE" id="PS51007"/>
    </source>
</evidence>
<dbReference type="GO" id="GO:0046872">
    <property type="term" value="F:metal ion binding"/>
    <property type="evidence" value="ECO:0007669"/>
    <property type="project" value="UniProtKB-KW"/>
</dbReference>
<keyword evidence="3 4" id="KW-0408">Iron</keyword>
<dbReference type="Gene3D" id="1.10.760.10">
    <property type="entry name" value="Cytochrome c-like domain"/>
    <property type="match status" value="1"/>
</dbReference>
<dbReference type="InterPro" id="IPR013036">
    <property type="entry name" value="DUF1587"/>
</dbReference>
<keyword evidence="9" id="KW-1185">Reference proteome</keyword>
<dbReference type="EMBL" id="CP063458">
    <property type="protein sequence ID" value="QOV90615.1"/>
    <property type="molecule type" value="Genomic_DNA"/>
</dbReference>
<dbReference type="GO" id="GO:0009055">
    <property type="term" value="F:electron transfer activity"/>
    <property type="evidence" value="ECO:0007669"/>
    <property type="project" value="InterPro"/>
</dbReference>
<dbReference type="Proteomes" id="UP000593765">
    <property type="component" value="Chromosome"/>
</dbReference>
<evidence type="ECO:0000256" key="5">
    <source>
        <dbReference type="SAM" id="MobiDB-lite"/>
    </source>
</evidence>
<name>A0A7M2WYR3_9BACT</name>
<feature type="domain" description="Cytochrome c" evidence="7">
    <location>
        <begin position="21"/>
        <end position="109"/>
    </location>
</feature>
<dbReference type="Pfam" id="PF07631">
    <property type="entry name" value="PSD4"/>
    <property type="match status" value="1"/>
</dbReference>
<dbReference type="Pfam" id="PF07627">
    <property type="entry name" value="PSCyt3"/>
    <property type="match status" value="1"/>
</dbReference>
<dbReference type="Pfam" id="PF07626">
    <property type="entry name" value="PSD3"/>
    <property type="match status" value="1"/>
</dbReference>
<keyword evidence="1 4" id="KW-0349">Heme</keyword>
<evidence type="ECO:0000256" key="2">
    <source>
        <dbReference type="ARBA" id="ARBA00022723"/>
    </source>
</evidence>
<evidence type="ECO:0000256" key="3">
    <source>
        <dbReference type="ARBA" id="ARBA00023004"/>
    </source>
</evidence>
<reference evidence="8 9" key="1">
    <citation type="submission" date="2020-10" db="EMBL/GenBank/DDBJ databases">
        <title>Wide distribution of Phycisphaera-like planctomycetes from WD2101 soil group in peatlands and genome analysis of the first cultivated representative.</title>
        <authorList>
            <person name="Dedysh S.N."/>
            <person name="Beletsky A.V."/>
            <person name="Ivanova A."/>
            <person name="Kulichevskaya I.S."/>
            <person name="Suzina N.E."/>
            <person name="Philippov D.A."/>
            <person name="Rakitin A.L."/>
            <person name="Mardanov A.V."/>
            <person name="Ravin N.V."/>
        </authorList>
    </citation>
    <scope>NUCLEOTIDE SEQUENCE [LARGE SCALE GENOMIC DNA]</scope>
    <source>
        <strain evidence="8 9">M1803</strain>
    </source>
</reference>